<dbReference type="EMBL" id="JDRX01000012">
    <property type="protein sequence ID" value="KGN02210.1"/>
    <property type="molecule type" value="Genomic_DNA"/>
</dbReference>
<evidence type="ECO:0000313" key="2">
    <source>
        <dbReference type="EMBL" id="KGN02210.1"/>
    </source>
</evidence>
<dbReference type="PROSITE" id="PS51186">
    <property type="entry name" value="GNAT"/>
    <property type="match status" value="1"/>
</dbReference>
<dbReference type="InterPro" id="IPR000182">
    <property type="entry name" value="GNAT_dom"/>
</dbReference>
<name>A0AA89CND5_CLONO</name>
<feature type="domain" description="N-acetyltransferase" evidence="1">
    <location>
        <begin position="2"/>
        <end position="146"/>
    </location>
</feature>
<proteinExistence type="predicted"/>
<dbReference type="Proteomes" id="UP000030016">
    <property type="component" value="Unassembled WGS sequence"/>
</dbReference>
<dbReference type="InterPro" id="IPR016181">
    <property type="entry name" value="Acyl_CoA_acyltransferase"/>
</dbReference>
<evidence type="ECO:0000313" key="3">
    <source>
        <dbReference type="Proteomes" id="UP000030016"/>
    </source>
</evidence>
<evidence type="ECO:0000259" key="1">
    <source>
        <dbReference type="PROSITE" id="PS51186"/>
    </source>
</evidence>
<dbReference type="Gene3D" id="3.40.630.30">
    <property type="match status" value="1"/>
</dbReference>
<dbReference type="SUPFAM" id="SSF55729">
    <property type="entry name" value="Acyl-CoA N-acyltransferases (Nat)"/>
    <property type="match status" value="1"/>
</dbReference>
<reference evidence="2 3" key="1">
    <citation type="submission" date="2014-01" db="EMBL/GenBank/DDBJ databases">
        <title>Plasmidome dynamics in the species complex Clostridium novyi sensu lato converts strains of independent lineages into distinctly different pathogens.</title>
        <authorList>
            <person name="Skarin H."/>
            <person name="Segerman B."/>
        </authorList>
    </citation>
    <scope>NUCLEOTIDE SEQUENCE [LARGE SCALE GENOMIC DNA]</scope>
    <source>
        <strain evidence="2 3">4570</strain>
    </source>
</reference>
<comment type="caution">
    <text evidence="2">The sequence shown here is derived from an EMBL/GenBank/DDBJ whole genome shotgun (WGS) entry which is preliminary data.</text>
</comment>
<gene>
    <name evidence="2" type="ORF">Z969_06700</name>
</gene>
<organism evidence="2 3">
    <name type="scientific">Clostridium novyi A str. 4570</name>
    <dbReference type="NCBI Taxonomy" id="1444290"/>
    <lineage>
        <taxon>Bacteria</taxon>
        <taxon>Bacillati</taxon>
        <taxon>Bacillota</taxon>
        <taxon>Clostridia</taxon>
        <taxon>Eubacteriales</taxon>
        <taxon>Clostridiaceae</taxon>
        <taxon>Clostridium</taxon>
    </lineage>
</organism>
<dbReference type="RefSeq" id="WP_039249787.1">
    <property type="nucleotide sequence ID" value="NZ_JDRX01000012.1"/>
</dbReference>
<dbReference type="AlphaFoldDB" id="A0AA89CND5"/>
<dbReference type="GO" id="GO:0016747">
    <property type="term" value="F:acyltransferase activity, transferring groups other than amino-acyl groups"/>
    <property type="evidence" value="ECO:0007669"/>
    <property type="project" value="InterPro"/>
</dbReference>
<dbReference type="Pfam" id="PF00583">
    <property type="entry name" value="Acetyltransf_1"/>
    <property type="match status" value="1"/>
</dbReference>
<sequence>MEDIKIFNGEYLKECSKIYPSIFNREPWSESWTEDVAYKRLKEVYDTPNFFGIAYIKNGVIIGGILGNIEHWDIGKKYILKEFFIDTSCQGNGVGSRMLGALEERLSELSVRTIELNTLRGKSTEGFYCKNGYKTDKDMIVMEKII</sequence>
<protein>
    <submittedName>
        <fullName evidence="2">Spermidine acetyltransferase</fullName>
    </submittedName>
</protein>
<accession>A0AA89CND5</accession>